<gene>
    <name evidence="1" type="ORF">SO802_017824</name>
</gene>
<evidence type="ECO:0000313" key="2">
    <source>
        <dbReference type="Proteomes" id="UP001459277"/>
    </source>
</evidence>
<dbReference type="Proteomes" id="UP001459277">
    <property type="component" value="Unassembled WGS sequence"/>
</dbReference>
<comment type="caution">
    <text evidence="1">The sequence shown here is derived from an EMBL/GenBank/DDBJ whole genome shotgun (WGS) entry which is preliminary data.</text>
</comment>
<reference evidence="1 2" key="1">
    <citation type="submission" date="2024-01" db="EMBL/GenBank/DDBJ databases">
        <title>A telomere-to-telomere, gap-free genome of sweet tea (Lithocarpus litseifolius).</title>
        <authorList>
            <person name="Zhou J."/>
        </authorList>
    </citation>
    <scope>NUCLEOTIDE SEQUENCE [LARGE SCALE GENOMIC DNA]</scope>
    <source>
        <strain evidence="1">Zhou-2022a</strain>
        <tissue evidence="1">Leaf</tissue>
    </source>
</reference>
<accession>A0AAW2CJ16</accession>
<name>A0AAW2CJ16_9ROSI</name>
<evidence type="ECO:0000313" key="1">
    <source>
        <dbReference type="EMBL" id="KAK9998221.1"/>
    </source>
</evidence>
<dbReference type="EMBL" id="JAZDWU010000006">
    <property type="protein sequence ID" value="KAK9998221.1"/>
    <property type="molecule type" value="Genomic_DNA"/>
</dbReference>
<organism evidence="1 2">
    <name type="scientific">Lithocarpus litseifolius</name>
    <dbReference type="NCBI Taxonomy" id="425828"/>
    <lineage>
        <taxon>Eukaryota</taxon>
        <taxon>Viridiplantae</taxon>
        <taxon>Streptophyta</taxon>
        <taxon>Embryophyta</taxon>
        <taxon>Tracheophyta</taxon>
        <taxon>Spermatophyta</taxon>
        <taxon>Magnoliopsida</taxon>
        <taxon>eudicotyledons</taxon>
        <taxon>Gunneridae</taxon>
        <taxon>Pentapetalae</taxon>
        <taxon>rosids</taxon>
        <taxon>fabids</taxon>
        <taxon>Fagales</taxon>
        <taxon>Fagaceae</taxon>
        <taxon>Lithocarpus</taxon>
    </lineage>
</organism>
<dbReference type="AlphaFoldDB" id="A0AAW2CJ16"/>
<protein>
    <submittedName>
        <fullName evidence="1">Uncharacterized protein</fullName>
    </submittedName>
</protein>
<keyword evidence="2" id="KW-1185">Reference proteome</keyword>
<proteinExistence type="predicted"/>
<sequence>MPNHPSEKDQVRMVTKNILPTYGRQLAPIPLKTFVDLYDVGIQVEDAINSEIIEKNDAEPQKKFGVGYSSNSGNNGGVIKPLDLGRYTLNTSAPNYNAIEYFKYHHSHGHSTDIEDLIQSGKVPLPLINLPNIKTNHLPDYYGVPPSNWG</sequence>